<dbReference type="AlphaFoldDB" id="A0AAQ3MG77"/>
<protein>
    <submittedName>
        <fullName evidence="2">Uncharacterized protein</fullName>
    </submittedName>
</protein>
<evidence type="ECO:0000256" key="1">
    <source>
        <dbReference type="SAM" id="MobiDB-lite"/>
    </source>
</evidence>
<accession>A0AAQ3MG77</accession>
<dbReference type="EMBL" id="CP144690">
    <property type="protein sequence ID" value="WVY90594.1"/>
    <property type="molecule type" value="Genomic_DNA"/>
</dbReference>
<proteinExistence type="predicted"/>
<sequence>MHMITVTNVVEVKLENMEVSMGTLEATMQRGFQELMRMIEGLNRQREGKPEGSQGSVNETMKEDEGEKDDGSNDGGRDEPNDNGVGGLNGVGGSGPYNYGRQCRVLVQILDGAGNQTWTGLKEAMVLRFGGRNQGPVFERLATSKQLGIVEEYDQPPNGKELLEPNGSNVRGLSELNSSRHLDPNVRERAEPKERGLVESNGRRTDEFEREGDCRNRTAEPKERGPTELNGRGQSELNASNGRKNEGVGRKGRSRNQCPGERTMNLVKRWASKKNRGLAVFDTRAEGREQRELLKDIEDHFLKAYDSGKMVTRMLDEEWKTLEEVLPPPKPPDLNGRATARVPAI</sequence>
<feature type="compositionally biased region" description="Basic and acidic residues" evidence="1">
    <location>
        <begin position="178"/>
        <end position="226"/>
    </location>
</feature>
<evidence type="ECO:0000313" key="2">
    <source>
        <dbReference type="EMBL" id="WVY90594.1"/>
    </source>
</evidence>
<feature type="compositionally biased region" description="Polar residues" evidence="1">
    <location>
        <begin position="232"/>
        <end position="242"/>
    </location>
</feature>
<organism evidence="2 3">
    <name type="scientific">Vigna mungo</name>
    <name type="common">Black gram</name>
    <name type="synonym">Phaseolus mungo</name>
    <dbReference type="NCBI Taxonomy" id="3915"/>
    <lineage>
        <taxon>Eukaryota</taxon>
        <taxon>Viridiplantae</taxon>
        <taxon>Streptophyta</taxon>
        <taxon>Embryophyta</taxon>
        <taxon>Tracheophyta</taxon>
        <taxon>Spermatophyta</taxon>
        <taxon>Magnoliopsida</taxon>
        <taxon>eudicotyledons</taxon>
        <taxon>Gunneridae</taxon>
        <taxon>Pentapetalae</taxon>
        <taxon>rosids</taxon>
        <taxon>fabids</taxon>
        <taxon>Fabales</taxon>
        <taxon>Fabaceae</taxon>
        <taxon>Papilionoideae</taxon>
        <taxon>50 kb inversion clade</taxon>
        <taxon>NPAAA clade</taxon>
        <taxon>indigoferoid/millettioid clade</taxon>
        <taxon>Phaseoleae</taxon>
        <taxon>Vigna</taxon>
    </lineage>
</organism>
<feature type="region of interest" description="Disordered" evidence="1">
    <location>
        <begin position="43"/>
        <end position="90"/>
    </location>
</feature>
<gene>
    <name evidence="2" type="ORF">V8G54_036108</name>
</gene>
<keyword evidence="3" id="KW-1185">Reference proteome</keyword>
<feature type="region of interest" description="Disordered" evidence="1">
    <location>
        <begin position="155"/>
        <end position="263"/>
    </location>
</feature>
<reference evidence="2 3" key="1">
    <citation type="journal article" date="2023" name="Life. Sci Alliance">
        <title>Evolutionary insights into 3D genome organization and epigenetic landscape of Vigna mungo.</title>
        <authorList>
            <person name="Junaid A."/>
            <person name="Singh B."/>
            <person name="Bhatia S."/>
        </authorList>
    </citation>
    <scope>NUCLEOTIDE SEQUENCE [LARGE SCALE GENOMIC DNA]</scope>
    <source>
        <strain evidence="2">Urdbean</strain>
    </source>
</reference>
<feature type="region of interest" description="Disordered" evidence="1">
    <location>
        <begin position="324"/>
        <end position="345"/>
    </location>
</feature>
<feature type="compositionally biased region" description="Basic and acidic residues" evidence="1">
    <location>
        <begin position="60"/>
        <end position="80"/>
    </location>
</feature>
<evidence type="ECO:0000313" key="3">
    <source>
        <dbReference type="Proteomes" id="UP001374535"/>
    </source>
</evidence>
<dbReference type="Proteomes" id="UP001374535">
    <property type="component" value="Chromosome 11"/>
</dbReference>
<name>A0AAQ3MG77_VIGMU</name>
<feature type="compositionally biased region" description="Polar residues" evidence="1">
    <location>
        <begin position="166"/>
        <end position="177"/>
    </location>
</feature>